<evidence type="ECO:0000256" key="8">
    <source>
        <dbReference type="ARBA" id="ARBA00022857"/>
    </source>
</evidence>
<dbReference type="InterPro" id="IPR020843">
    <property type="entry name" value="ER"/>
</dbReference>
<dbReference type="InterPro" id="IPR050700">
    <property type="entry name" value="YIM1/Zinc_Alcohol_DH_Fams"/>
</dbReference>
<evidence type="ECO:0000256" key="7">
    <source>
        <dbReference type="ARBA" id="ARBA00022787"/>
    </source>
</evidence>
<name>A0A9D3NU90_9TELE</name>
<evidence type="ECO:0000256" key="3">
    <source>
        <dbReference type="ARBA" id="ARBA00004749"/>
    </source>
</evidence>
<comment type="catalytic activity">
    <reaction evidence="14">
        <text>3-demethylubiquinone-10 + NADPH + 2 H(+) = 3-demethylubiquinol-10 + NADP(+)</text>
        <dbReference type="Rhea" id="RHEA:83247"/>
        <dbReference type="ChEBI" id="CHEBI:15378"/>
        <dbReference type="ChEBI" id="CHEBI:57783"/>
        <dbReference type="ChEBI" id="CHEBI:58349"/>
        <dbReference type="ChEBI" id="CHEBI:64182"/>
        <dbReference type="ChEBI" id="CHEBI:231824"/>
    </reaction>
</comment>
<dbReference type="GO" id="GO:0005759">
    <property type="term" value="C:mitochondrial matrix"/>
    <property type="evidence" value="ECO:0007669"/>
    <property type="project" value="UniProtKB-SubCell"/>
</dbReference>
<evidence type="ECO:0000256" key="16">
    <source>
        <dbReference type="ARBA" id="ARBA00051102"/>
    </source>
</evidence>
<dbReference type="CDD" id="cd08248">
    <property type="entry name" value="RTN4I1"/>
    <property type="match status" value="1"/>
</dbReference>
<dbReference type="GO" id="GO:0006744">
    <property type="term" value="P:ubiquinone biosynthetic process"/>
    <property type="evidence" value="ECO:0007669"/>
    <property type="project" value="UniProtKB-KW"/>
</dbReference>
<keyword evidence="9" id="KW-0524">Neurogenesis</keyword>
<evidence type="ECO:0000313" key="21">
    <source>
        <dbReference type="Proteomes" id="UP000824219"/>
    </source>
</evidence>
<dbReference type="SUPFAM" id="SSF51735">
    <property type="entry name" value="NAD(P)-binding Rossmann-fold domains"/>
    <property type="match status" value="1"/>
</dbReference>
<sequence length="396" mass="43072">MHVLRRLVCGMCLRLNKHAGCVQTFSTSSSRPQSVMQAWVIDKYGDNSVLRFTRNAAFPVIHYPNEVTIRVHAAGLNPLDVNMRGGYGAATLAMKRDPLNMNKAGSEFPLILGRDVSGVVMECGLDVGYFKPGDEVWAAIPPWKQGSLAEFVVLSANEVSHKPKSLSHTDAVSLPYVAATTWSALVNTGGLNKDNCSKKRVLILGGSGGVGTFAIQLLKVWGAHVTVTCSKNAEQLVRGLGVDDVVDYTSGPVERKLRDLDKFDLVLDNIGGETEKWALTLLKPWSGAKYVTLVTPFLHNTDQLGLADGMMQTAVTVATKALKHLTKGVHYRWGFFAPSGSALDNVTEIVDTGKIRPVVEETFSFSQVPQAMQKVERGHARGKTVVTVAEEQDERP</sequence>
<evidence type="ECO:0000256" key="1">
    <source>
        <dbReference type="ARBA" id="ARBA00004294"/>
    </source>
</evidence>
<dbReference type="OrthoDB" id="48317at2759"/>
<evidence type="ECO:0000256" key="11">
    <source>
        <dbReference type="ARBA" id="ARBA00023002"/>
    </source>
</evidence>
<keyword evidence="21" id="KW-1185">Reference proteome</keyword>
<keyword evidence="7" id="KW-1000">Mitochondrion outer membrane</keyword>
<dbReference type="SUPFAM" id="SSF50129">
    <property type="entry name" value="GroES-like"/>
    <property type="match status" value="1"/>
</dbReference>
<dbReference type="GO" id="GO:0000166">
    <property type="term" value="F:nucleotide binding"/>
    <property type="evidence" value="ECO:0007669"/>
    <property type="project" value="UniProtKB-KW"/>
</dbReference>
<dbReference type="Pfam" id="PF13602">
    <property type="entry name" value="ADH_zinc_N_2"/>
    <property type="match status" value="1"/>
</dbReference>
<evidence type="ECO:0000256" key="14">
    <source>
        <dbReference type="ARBA" id="ARBA00050485"/>
    </source>
</evidence>
<dbReference type="GO" id="GO:0005741">
    <property type="term" value="C:mitochondrial outer membrane"/>
    <property type="evidence" value="ECO:0007669"/>
    <property type="project" value="UniProtKB-SubCell"/>
</dbReference>
<accession>A0A9D3NU90</accession>
<keyword evidence="13" id="KW-0472">Membrane</keyword>
<feature type="domain" description="Enoyl reductase (ER)" evidence="19">
    <location>
        <begin position="45"/>
        <end position="386"/>
    </location>
</feature>
<dbReference type="InterPro" id="IPR037397">
    <property type="entry name" value="RTN4IP1"/>
</dbReference>
<evidence type="ECO:0000256" key="9">
    <source>
        <dbReference type="ARBA" id="ARBA00022902"/>
    </source>
</evidence>
<proteinExistence type="inferred from homology"/>
<comment type="similarity">
    <text evidence="4">Belongs to the zinc-containing alcohol dehydrogenase family. Quinone oxidoreductase subfamily.</text>
</comment>
<evidence type="ECO:0000256" key="2">
    <source>
        <dbReference type="ARBA" id="ARBA00004305"/>
    </source>
</evidence>
<evidence type="ECO:0000256" key="17">
    <source>
        <dbReference type="ARBA" id="ARBA00051220"/>
    </source>
</evidence>
<evidence type="ECO:0000313" key="20">
    <source>
        <dbReference type="EMBL" id="KAG7328704.1"/>
    </source>
</evidence>
<dbReference type="Proteomes" id="UP000824219">
    <property type="component" value="Linkage Group LG09"/>
</dbReference>
<evidence type="ECO:0000256" key="6">
    <source>
        <dbReference type="ARBA" id="ARBA00022741"/>
    </source>
</evidence>
<comment type="caution">
    <text evidence="20">The sequence shown here is derived from an EMBL/GenBank/DDBJ whole genome shotgun (WGS) entry which is preliminary data.</text>
</comment>
<dbReference type="FunFam" id="3.40.50.720:FF:000147">
    <property type="entry name" value="Reticulon-4-interacting protein 1 homolog, mitochondrial"/>
    <property type="match status" value="1"/>
</dbReference>
<keyword evidence="6" id="KW-0547">Nucleotide-binding</keyword>
<dbReference type="EMBL" id="JAHKSW010000009">
    <property type="protein sequence ID" value="KAG7328704.1"/>
    <property type="molecule type" value="Genomic_DNA"/>
</dbReference>
<evidence type="ECO:0000259" key="19">
    <source>
        <dbReference type="SMART" id="SM00829"/>
    </source>
</evidence>
<dbReference type="Gene3D" id="3.40.50.720">
    <property type="entry name" value="NAD(P)-binding Rossmann-like Domain"/>
    <property type="match status" value="1"/>
</dbReference>
<evidence type="ECO:0000256" key="10">
    <source>
        <dbReference type="ARBA" id="ARBA00022946"/>
    </source>
</evidence>
<evidence type="ECO:0000256" key="13">
    <source>
        <dbReference type="ARBA" id="ARBA00023136"/>
    </source>
</evidence>
<reference evidence="20 21" key="1">
    <citation type="submission" date="2021-06" db="EMBL/GenBank/DDBJ databases">
        <title>Chromosome-level genome assembly of the red-tail catfish (Hemibagrus wyckioides).</title>
        <authorList>
            <person name="Shao F."/>
        </authorList>
    </citation>
    <scope>NUCLEOTIDE SEQUENCE [LARGE SCALE GENOMIC DNA]</scope>
    <source>
        <strain evidence="20">EC202008001</strain>
        <tissue evidence="20">Blood</tissue>
    </source>
</reference>
<evidence type="ECO:0000256" key="18">
    <source>
        <dbReference type="ARBA" id="ARBA00071154"/>
    </source>
</evidence>
<protein>
    <recommendedName>
        <fullName evidence="18">NAD(P)H oxidoreductase RTN4IP1, mitochondrial</fullName>
    </recommendedName>
</protein>
<dbReference type="Pfam" id="PF08240">
    <property type="entry name" value="ADH_N"/>
    <property type="match status" value="1"/>
</dbReference>
<dbReference type="AlphaFoldDB" id="A0A9D3NU90"/>
<comment type="pathway">
    <text evidence="3">Cofactor biosynthesis; ubiquinone biosynthesis.</text>
</comment>
<dbReference type="FunFam" id="3.90.180.10:FF:000009">
    <property type="entry name" value="Reticulon-4-interacting protein 1, mitochondrial"/>
    <property type="match status" value="1"/>
</dbReference>
<dbReference type="SMART" id="SM00829">
    <property type="entry name" value="PKS_ER"/>
    <property type="match status" value="1"/>
</dbReference>
<dbReference type="Gene3D" id="3.90.180.10">
    <property type="entry name" value="Medium-chain alcohol dehydrogenases, catalytic domain"/>
    <property type="match status" value="1"/>
</dbReference>
<keyword evidence="5" id="KW-0831">Ubiquinone biosynthesis</keyword>
<gene>
    <name evidence="20" type="ORF">KOW79_008648</name>
</gene>
<evidence type="ECO:0000256" key="12">
    <source>
        <dbReference type="ARBA" id="ARBA00023128"/>
    </source>
</evidence>
<keyword evidence="12" id="KW-0496">Mitochondrion</keyword>
<evidence type="ECO:0000256" key="5">
    <source>
        <dbReference type="ARBA" id="ARBA00022688"/>
    </source>
</evidence>
<dbReference type="InterPro" id="IPR011032">
    <property type="entry name" value="GroES-like_sf"/>
</dbReference>
<keyword evidence="8" id="KW-0521">NADP</keyword>
<comment type="catalytic activity">
    <reaction evidence="17">
        <text>a 3-demethylubiquinone + NADPH + 2 H(+) = a 3-demethylubiquinol + NADP(+)</text>
        <dbReference type="Rhea" id="RHEA:83239"/>
        <dbReference type="Rhea" id="RHEA-COMP:10914"/>
        <dbReference type="Rhea" id="RHEA-COMP:19654"/>
        <dbReference type="ChEBI" id="CHEBI:15378"/>
        <dbReference type="ChEBI" id="CHEBI:57783"/>
        <dbReference type="ChEBI" id="CHEBI:58349"/>
        <dbReference type="ChEBI" id="CHEBI:84422"/>
        <dbReference type="ChEBI" id="CHEBI:231825"/>
    </reaction>
</comment>
<keyword evidence="10" id="KW-0809">Transit peptide</keyword>
<organism evidence="20 21">
    <name type="scientific">Hemibagrus wyckioides</name>
    <dbReference type="NCBI Taxonomy" id="337641"/>
    <lineage>
        <taxon>Eukaryota</taxon>
        <taxon>Metazoa</taxon>
        <taxon>Chordata</taxon>
        <taxon>Craniata</taxon>
        <taxon>Vertebrata</taxon>
        <taxon>Euteleostomi</taxon>
        <taxon>Actinopterygii</taxon>
        <taxon>Neopterygii</taxon>
        <taxon>Teleostei</taxon>
        <taxon>Ostariophysi</taxon>
        <taxon>Siluriformes</taxon>
        <taxon>Bagridae</taxon>
        <taxon>Hemibagrus</taxon>
    </lineage>
</organism>
<evidence type="ECO:0000256" key="4">
    <source>
        <dbReference type="ARBA" id="ARBA00010371"/>
    </source>
</evidence>
<dbReference type="GO" id="GO:0007399">
    <property type="term" value="P:nervous system development"/>
    <property type="evidence" value="ECO:0007669"/>
    <property type="project" value="UniProtKB-KW"/>
</dbReference>
<keyword evidence="11" id="KW-0560">Oxidoreductase</keyword>
<dbReference type="InterPro" id="IPR013154">
    <property type="entry name" value="ADH-like_N"/>
</dbReference>
<comment type="catalytic activity">
    <reaction evidence="16">
        <text>3-demethylubiquinone-10 + NADH + 2 H(+) = 3-demethylubiquinol-10 + NAD(+)</text>
        <dbReference type="Rhea" id="RHEA:83243"/>
        <dbReference type="ChEBI" id="CHEBI:15378"/>
        <dbReference type="ChEBI" id="CHEBI:57540"/>
        <dbReference type="ChEBI" id="CHEBI:57945"/>
        <dbReference type="ChEBI" id="CHEBI:64182"/>
        <dbReference type="ChEBI" id="CHEBI:231824"/>
    </reaction>
</comment>
<dbReference type="GO" id="GO:0016491">
    <property type="term" value="F:oxidoreductase activity"/>
    <property type="evidence" value="ECO:0007669"/>
    <property type="project" value="UniProtKB-KW"/>
</dbReference>
<dbReference type="InterPro" id="IPR036291">
    <property type="entry name" value="NAD(P)-bd_dom_sf"/>
</dbReference>
<comment type="catalytic activity">
    <reaction evidence="15">
        <text>a 3-demethylubiquinone + NADH + 2 H(+) = a 3-demethylubiquinol + NAD(+)</text>
        <dbReference type="Rhea" id="RHEA:83235"/>
        <dbReference type="Rhea" id="RHEA-COMP:10914"/>
        <dbReference type="Rhea" id="RHEA-COMP:19654"/>
        <dbReference type="ChEBI" id="CHEBI:15378"/>
        <dbReference type="ChEBI" id="CHEBI:57540"/>
        <dbReference type="ChEBI" id="CHEBI:57945"/>
        <dbReference type="ChEBI" id="CHEBI:84422"/>
        <dbReference type="ChEBI" id="CHEBI:231825"/>
    </reaction>
</comment>
<evidence type="ECO:0000256" key="15">
    <source>
        <dbReference type="ARBA" id="ARBA00050566"/>
    </source>
</evidence>
<dbReference type="PANTHER" id="PTHR11695:SF294">
    <property type="entry name" value="RETICULON-4-INTERACTING PROTEIN 1, MITOCHONDRIAL"/>
    <property type="match status" value="1"/>
</dbReference>
<dbReference type="PANTHER" id="PTHR11695">
    <property type="entry name" value="ALCOHOL DEHYDROGENASE RELATED"/>
    <property type="match status" value="1"/>
</dbReference>
<comment type="subcellular location">
    <subcellularLocation>
        <location evidence="2">Mitochondrion matrix</location>
    </subcellularLocation>
    <subcellularLocation>
        <location evidence="1">Mitochondrion outer membrane</location>
    </subcellularLocation>
</comment>